<reference evidence="7" key="1">
    <citation type="journal article" date="2019" name="Int. J. Syst. Evol. Microbiol.">
        <title>The Global Catalogue of Microorganisms (GCM) 10K type strain sequencing project: providing services to taxonomists for standard genome sequencing and annotation.</title>
        <authorList>
            <consortium name="The Broad Institute Genomics Platform"/>
            <consortium name="The Broad Institute Genome Sequencing Center for Infectious Disease"/>
            <person name="Wu L."/>
            <person name="Ma J."/>
        </authorList>
    </citation>
    <scope>NUCLEOTIDE SEQUENCE [LARGE SCALE GENOMIC DNA]</scope>
    <source>
        <strain evidence="7">JCM 17591</strain>
    </source>
</reference>
<keyword evidence="1" id="KW-0678">Repressor</keyword>
<sequence>MTVADEEDGKPKRQSLQLRRATIKDVARAAGVSQSTAARALSGEGYVAEAVQQRVRAAADDLGYVRHAMASSLRRQSSRSIGVLVSDLRNAFYADLAAGVGRRAREHGYTMVLVDDRGSVDEEREALAVFVAMRVAGVILTPLSAAAVDYLTRQRTPFVEADRTFSGGASDAVVIDNVEASRRMADHLISLGHRRIALFIDETDWTTGADRFRGYQESLAQSALEVDESLIIPSGWDAGGSRRAAVDALSRRDRPTAIFAANNVIAEGVWRGIQDLGLRVPDDVSLVAFDDAPWMSMVTPGVTAVAQDTVALGAAAMDRMLERIREPEAAPQTLVLPAEMLPRGSTLAPLSLRR</sequence>
<comment type="caution">
    <text evidence="6">The sequence shown here is derived from an EMBL/GenBank/DDBJ whole genome shotgun (WGS) entry which is preliminary data.</text>
</comment>
<dbReference type="PANTHER" id="PTHR30146">
    <property type="entry name" value="LACI-RELATED TRANSCRIPTIONAL REPRESSOR"/>
    <property type="match status" value="1"/>
</dbReference>
<dbReference type="PROSITE" id="PS00356">
    <property type="entry name" value="HTH_LACI_1"/>
    <property type="match status" value="1"/>
</dbReference>
<keyword evidence="7" id="KW-1185">Reference proteome</keyword>
<dbReference type="PROSITE" id="PS50932">
    <property type="entry name" value="HTH_LACI_2"/>
    <property type="match status" value="1"/>
</dbReference>
<dbReference type="Pfam" id="PF00356">
    <property type="entry name" value="LacI"/>
    <property type="match status" value="1"/>
</dbReference>
<gene>
    <name evidence="6" type="ORF">GCM10022287_27850</name>
</gene>
<feature type="domain" description="HTH lacI-type" evidence="5">
    <location>
        <begin position="21"/>
        <end position="75"/>
    </location>
</feature>
<proteinExistence type="predicted"/>
<dbReference type="PANTHER" id="PTHR30146:SF148">
    <property type="entry name" value="HTH-TYPE TRANSCRIPTIONAL REPRESSOR PURR-RELATED"/>
    <property type="match status" value="1"/>
</dbReference>
<dbReference type="Proteomes" id="UP001501079">
    <property type="component" value="Unassembled WGS sequence"/>
</dbReference>
<dbReference type="InterPro" id="IPR000843">
    <property type="entry name" value="HTH_LacI"/>
</dbReference>
<dbReference type="Gene3D" id="3.40.50.2300">
    <property type="match status" value="2"/>
</dbReference>
<accession>A0ABP8A572</accession>
<evidence type="ECO:0000256" key="3">
    <source>
        <dbReference type="ARBA" id="ARBA00023125"/>
    </source>
</evidence>
<organism evidence="6 7">
    <name type="scientific">Gryllotalpicola koreensis</name>
    <dbReference type="NCBI Taxonomy" id="993086"/>
    <lineage>
        <taxon>Bacteria</taxon>
        <taxon>Bacillati</taxon>
        <taxon>Actinomycetota</taxon>
        <taxon>Actinomycetes</taxon>
        <taxon>Micrococcales</taxon>
        <taxon>Microbacteriaceae</taxon>
        <taxon>Gryllotalpicola</taxon>
    </lineage>
</organism>
<evidence type="ECO:0000259" key="5">
    <source>
        <dbReference type="PROSITE" id="PS50932"/>
    </source>
</evidence>
<dbReference type="CDD" id="cd01392">
    <property type="entry name" value="HTH_LacI"/>
    <property type="match status" value="1"/>
</dbReference>
<dbReference type="SUPFAM" id="SSF53822">
    <property type="entry name" value="Periplasmic binding protein-like I"/>
    <property type="match status" value="1"/>
</dbReference>
<dbReference type="InterPro" id="IPR010982">
    <property type="entry name" value="Lambda_DNA-bd_dom_sf"/>
</dbReference>
<keyword evidence="4" id="KW-0804">Transcription</keyword>
<evidence type="ECO:0000313" key="6">
    <source>
        <dbReference type="EMBL" id="GAA4178089.1"/>
    </source>
</evidence>
<evidence type="ECO:0000256" key="4">
    <source>
        <dbReference type="ARBA" id="ARBA00023163"/>
    </source>
</evidence>
<keyword evidence="2" id="KW-0805">Transcription regulation</keyword>
<dbReference type="RefSeq" id="WP_344755436.1">
    <property type="nucleotide sequence ID" value="NZ_BAABBW010000004.1"/>
</dbReference>
<dbReference type="EMBL" id="BAABBW010000004">
    <property type="protein sequence ID" value="GAA4178089.1"/>
    <property type="molecule type" value="Genomic_DNA"/>
</dbReference>
<dbReference type="SUPFAM" id="SSF47413">
    <property type="entry name" value="lambda repressor-like DNA-binding domains"/>
    <property type="match status" value="1"/>
</dbReference>
<dbReference type="CDD" id="cd06267">
    <property type="entry name" value="PBP1_LacI_sugar_binding-like"/>
    <property type="match status" value="1"/>
</dbReference>
<dbReference type="SMART" id="SM00354">
    <property type="entry name" value="HTH_LACI"/>
    <property type="match status" value="1"/>
</dbReference>
<dbReference type="Pfam" id="PF13377">
    <property type="entry name" value="Peripla_BP_3"/>
    <property type="match status" value="1"/>
</dbReference>
<name>A0ABP8A572_9MICO</name>
<dbReference type="InterPro" id="IPR046335">
    <property type="entry name" value="LacI/GalR-like_sensor"/>
</dbReference>
<evidence type="ECO:0000313" key="7">
    <source>
        <dbReference type="Proteomes" id="UP001501079"/>
    </source>
</evidence>
<keyword evidence="3 6" id="KW-0238">DNA-binding</keyword>
<evidence type="ECO:0000256" key="1">
    <source>
        <dbReference type="ARBA" id="ARBA00022491"/>
    </source>
</evidence>
<protein>
    <submittedName>
        <fullName evidence="6">LacI family DNA-binding transcriptional regulator</fullName>
    </submittedName>
</protein>
<dbReference type="GO" id="GO:0003677">
    <property type="term" value="F:DNA binding"/>
    <property type="evidence" value="ECO:0007669"/>
    <property type="project" value="UniProtKB-KW"/>
</dbReference>
<dbReference type="Gene3D" id="1.10.260.40">
    <property type="entry name" value="lambda repressor-like DNA-binding domains"/>
    <property type="match status" value="1"/>
</dbReference>
<dbReference type="InterPro" id="IPR028082">
    <property type="entry name" value="Peripla_BP_I"/>
</dbReference>
<evidence type="ECO:0000256" key="2">
    <source>
        <dbReference type="ARBA" id="ARBA00023015"/>
    </source>
</evidence>